<evidence type="ECO:0000313" key="1">
    <source>
        <dbReference type="EMBL" id="KAK4337797.1"/>
    </source>
</evidence>
<gene>
    <name evidence="1" type="ORF">RND71_042284</name>
</gene>
<sequence length="149" mass="16622">MRKCRFQCPIRIPPLFPFPSAPFPRNEKEDGWDHDLLSARLLVVIGWTLSSSKVLAWSLYVAFPASLLNGVRKIVIQSIVKSLSNTWGLIGSSKEKMTLIFPSMKLDVSFSPADLTQKESMGADTSIAADAEEEILALRAKMLSLPWKE</sequence>
<evidence type="ECO:0000313" key="2">
    <source>
        <dbReference type="Proteomes" id="UP001291623"/>
    </source>
</evidence>
<dbReference type="EMBL" id="JAVYJV010000024">
    <property type="protein sequence ID" value="KAK4337797.1"/>
    <property type="molecule type" value="Genomic_DNA"/>
</dbReference>
<name>A0AAE1QT77_9SOLA</name>
<proteinExistence type="predicted"/>
<protein>
    <submittedName>
        <fullName evidence="1">Uncharacterized protein</fullName>
    </submittedName>
</protein>
<dbReference type="AlphaFoldDB" id="A0AAE1QT77"/>
<organism evidence="1 2">
    <name type="scientific">Anisodus tanguticus</name>
    <dbReference type="NCBI Taxonomy" id="243964"/>
    <lineage>
        <taxon>Eukaryota</taxon>
        <taxon>Viridiplantae</taxon>
        <taxon>Streptophyta</taxon>
        <taxon>Embryophyta</taxon>
        <taxon>Tracheophyta</taxon>
        <taxon>Spermatophyta</taxon>
        <taxon>Magnoliopsida</taxon>
        <taxon>eudicotyledons</taxon>
        <taxon>Gunneridae</taxon>
        <taxon>Pentapetalae</taxon>
        <taxon>asterids</taxon>
        <taxon>lamiids</taxon>
        <taxon>Solanales</taxon>
        <taxon>Solanaceae</taxon>
        <taxon>Solanoideae</taxon>
        <taxon>Hyoscyameae</taxon>
        <taxon>Anisodus</taxon>
    </lineage>
</organism>
<accession>A0AAE1QT77</accession>
<comment type="caution">
    <text evidence="1">The sequence shown here is derived from an EMBL/GenBank/DDBJ whole genome shotgun (WGS) entry which is preliminary data.</text>
</comment>
<keyword evidence="2" id="KW-1185">Reference proteome</keyword>
<reference evidence="1" key="1">
    <citation type="submission" date="2023-12" db="EMBL/GenBank/DDBJ databases">
        <title>Genome assembly of Anisodus tanguticus.</title>
        <authorList>
            <person name="Wang Y.-J."/>
        </authorList>
    </citation>
    <scope>NUCLEOTIDE SEQUENCE</scope>
    <source>
        <strain evidence="1">KB-2021</strain>
        <tissue evidence="1">Leaf</tissue>
    </source>
</reference>
<dbReference type="Proteomes" id="UP001291623">
    <property type="component" value="Unassembled WGS sequence"/>
</dbReference>